<feature type="chain" id="PRO_5042295870" evidence="2">
    <location>
        <begin position="19"/>
        <end position="102"/>
    </location>
</feature>
<gene>
    <name evidence="3" type="ORF">G6011_06878</name>
</gene>
<dbReference type="Proteomes" id="UP001199106">
    <property type="component" value="Unassembled WGS sequence"/>
</dbReference>
<accession>A0AAD4I503</accession>
<organism evidence="3 4">
    <name type="scientific">Alternaria panax</name>
    <dbReference type="NCBI Taxonomy" id="48097"/>
    <lineage>
        <taxon>Eukaryota</taxon>
        <taxon>Fungi</taxon>
        <taxon>Dikarya</taxon>
        <taxon>Ascomycota</taxon>
        <taxon>Pezizomycotina</taxon>
        <taxon>Dothideomycetes</taxon>
        <taxon>Pleosporomycetidae</taxon>
        <taxon>Pleosporales</taxon>
        <taxon>Pleosporineae</taxon>
        <taxon>Pleosporaceae</taxon>
        <taxon>Alternaria</taxon>
        <taxon>Alternaria sect. Panax</taxon>
    </lineage>
</organism>
<evidence type="ECO:0000313" key="3">
    <source>
        <dbReference type="EMBL" id="KAG9185547.1"/>
    </source>
</evidence>
<proteinExistence type="predicted"/>
<dbReference type="EMBL" id="JAANER010000010">
    <property type="protein sequence ID" value="KAG9185547.1"/>
    <property type="molecule type" value="Genomic_DNA"/>
</dbReference>
<evidence type="ECO:0000256" key="2">
    <source>
        <dbReference type="SAM" id="SignalP"/>
    </source>
</evidence>
<reference evidence="3" key="1">
    <citation type="submission" date="2021-07" db="EMBL/GenBank/DDBJ databases">
        <title>Genome Resource of American Ginseng Black Spot Pathogen Alternaria panax.</title>
        <authorList>
            <person name="Qiu C."/>
            <person name="Wang W."/>
            <person name="Liu Z."/>
        </authorList>
    </citation>
    <scope>NUCLEOTIDE SEQUENCE</scope>
    <source>
        <strain evidence="3">BNCC115425</strain>
    </source>
</reference>
<feature type="compositionally biased region" description="Basic and acidic residues" evidence="1">
    <location>
        <begin position="67"/>
        <end position="79"/>
    </location>
</feature>
<feature type="region of interest" description="Disordered" evidence="1">
    <location>
        <begin position="67"/>
        <end position="102"/>
    </location>
</feature>
<evidence type="ECO:0000313" key="4">
    <source>
        <dbReference type="Proteomes" id="UP001199106"/>
    </source>
</evidence>
<keyword evidence="4" id="KW-1185">Reference proteome</keyword>
<feature type="signal peptide" evidence="2">
    <location>
        <begin position="1"/>
        <end position="18"/>
    </location>
</feature>
<sequence>MKFLTTVIASAVIGYALAAPMGAVNEDSIGKRSLVDVRDLLVDDSIKANAKRGTKTIIDYTSYDSVKDNEKRDPLEDSAKANAKRGTKTPIDYTTYDSVKNN</sequence>
<name>A0AAD4I503_9PLEO</name>
<evidence type="ECO:0000256" key="1">
    <source>
        <dbReference type="SAM" id="MobiDB-lite"/>
    </source>
</evidence>
<comment type="caution">
    <text evidence="3">The sequence shown here is derived from an EMBL/GenBank/DDBJ whole genome shotgun (WGS) entry which is preliminary data.</text>
</comment>
<dbReference type="AlphaFoldDB" id="A0AAD4I503"/>
<protein>
    <submittedName>
        <fullName evidence="3">Uncharacterized protein</fullName>
    </submittedName>
</protein>
<keyword evidence="2" id="KW-0732">Signal</keyword>